<dbReference type="OrthoDB" id="3694733at2"/>
<accession>A0A2T0M1R1</accession>
<name>A0A2T0M1R1_9PSEU</name>
<dbReference type="EMBL" id="PVNH01000002">
    <property type="protein sequence ID" value="PRX50525.1"/>
    <property type="molecule type" value="Genomic_DNA"/>
</dbReference>
<comment type="caution">
    <text evidence="1">The sequence shown here is derived from an EMBL/GenBank/DDBJ whole genome shotgun (WGS) entry which is preliminary data.</text>
</comment>
<dbReference type="Proteomes" id="UP000238362">
    <property type="component" value="Unassembled WGS sequence"/>
</dbReference>
<dbReference type="RefSeq" id="WP_106177599.1">
    <property type="nucleotide sequence ID" value="NZ_PVNH01000002.1"/>
</dbReference>
<keyword evidence="2" id="KW-1185">Reference proteome</keyword>
<organism evidence="1 2">
    <name type="scientific">Prauserella shujinwangii</name>
    <dbReference type="NCBI Taxonomy" id="1453103"/>
    <lineage>
        <taxon>Bacteria</taxon>
        <taxon>Bacillati</taxon>
        <taxon>Actinomycetota</taxon>
        <taxon>Actinomycetes</taxon>
        <taxon>Pseudonocardiales</taxon>
        <taxon>Pseudonocardiaceae</taxon>
        <taxon>Prauserella</taxon>
    </lineage>
</organism>
<sequence>MGNSSFADAAAFRNAAATGQVGVDPDAAQGVLSKIRKGKDSIEALLRDAGSLAQPPRLGANPVGHAISAKFSDRAAGSGDSYAQALRNLYAEYDQAEQAILTAMSRYEDFDQSAAEPFTRHV</sequence>
<evidence type="ECO:0000313" key="1">
    <source>
        <dbReference type="EMBL" id="PRX50525.1"/>
    </source>
</evidence>
<reference evidence="1 2" key="1">
    <citation type="submission" date="2018-03" db="EMBL/GenBank/DDBJ databases">
        <title>Genomic Encyclopedia of Type Strains, Phase III (KMG-III): the genomes of soil and plant-associated and newly described type strains.</title>
        <authorList>
            <person name="Whitman W."/>
        </authorList>
    </citation>
    <scope>NUCLEOTIDE SEQUENCE [LARGE SCALE GENOMIC DNA]</scope>
    <source>
        <strain evidence="1 2">CGMCC 4.7125</strain>
    </source>
</reference>
<gene>
    <name evidence="1" type="ORF">B0I33_102647</name>
</gene>
<proteinExistence type="predicted"/>
<evidence type="ECO:0000313" key="2">
    <source>
        <dbReference type="Proteomes" id="UP000238362"/>
    </source>
</evidence>
<dbReference type="AlphaFoldDB" id="A0A2T0M1R1"/>
<protein>
    <submittedName>
        <fullName evidence="1">Uncharacterized protein</fullName>
    </submittedName>
</protein>